<dbReference type="PANTHER" id="PTHR21047">
    <property type="entry name" value="DTDP-6-DEOXY-D-GLUCOSE-3,5 EPIMERASE"/>
    <property type="match status" value="1"/>
</dbReference>
<dbReference type="GO" id="GO:0008830">
    <property type="term" value="F:dTDP-4-dehydrorhamnose 3,5-epimerase activity"/>
    <property type="evidence" value="ECO:0007669"/>
    <property type="project" value="UniProtKB-UniRule"/>
</dbReference>
<evidence type="ECO:0000313" key="9">
    <source>
        <dbReference type="Proteomes" id="UP000277424"/>
    </source>
</evidence>
<dbReference type="EMBL" id="RBIG01000005">
    <property type="protein sequence ID" value="RKQ67846.1"/>
    <property type="molecule type" value="Genomic_DNA"/>
</dbReference>
<comment type="function">
    <text evidence="2 7">Catalyzes the epimerization of the C3' and C5'positions of dTDP-6-deoxy-D-xylo-4-hexulose, forming dTDP-6-deoxy-L-lyxo-4-hexulose.</text>
</comment>
<dbReference type="Gene3D" id="2.60.120.10">
    <property type="entry name" value="Jelly Rolls"/>
    <property type="match status" value="1"/>
</dbReference>
<dbReference type="GO" id="GO:0005829">
    <property type="term" value="C:cytosol"/>
    <property type="evidence" value="ECO:0007669"/>
    <property type="project" value="TreeGrafter"/>
</dbReference>
<comment type="caution">
    <text evidence="8">The sequence shown here is derived from an EMBL/GenBank/DDBJ whole genome shotgun (WGS) entry which is preliminary data.</text>
</comment>
<dbReference type="EC" id="5.1.3.13" evidence="3 7"/>
<dbReference type="InterPro" id="IPR014710">
    <property type="entry name" value="RmlC-like_jellyroll"/>
</dbReference>
<dbReference type="Pfam" id="PF00908">
    <property type="entry name" value="dTDP_sugar_isom"/>
    <property type="match status" value="1"/>
</dbReference>
<dbReference type="Proteomes" id="UP000277424">
    <property type="component" value="Unassembled WGS sequence"/>
</dbReference>
<evidence type="ECO:0000256" key="4">
    <source>
        <dbReference type="ARBA" id="ARBA00019595"/>
    </source>
</evidence>
<dbReference type="GO" id="GO:0000271">
    <property type="term" value="P:polysaccharide biosynthetic process"/>
    <property type="evidence" value="ECO:0007669"/>
    <property type="project" value="TreeGrafter"/>
</dbReference>
<accession>A0A420WA66</accession>
<organism evidence="8 9">
    <name type="scientific">Oceanibaculum indicum</name>
    <dbReference type="NCBI Taxonomy" id="526216"/>
    <lineage>
        <taxon>Bacteria</taxon>
        <taxon>Pseudomonadati</taxon>
        <taxon>Pseudomonadota</taxon>
        <taxon>Alphaproteobacteria</taxon>
        <taxon>Rhodospirillales</taxon>
        <taxon>Oceanibaculaceae</taxon>
        <taxon>Oceanibaculum</taxon>
    </lineage>
</organism>
<dbReference type="NCBIfam" id="TIGR01221">
    <property type="entry name" value="rmlC"/>
    <property type="match status" value="1"/>
</dbReference>
<reference evidence="8 9" key="1">
    <citation type="submission" date="2018-10" db="EMBL/GenBank/DDBJ databases">
        <title>Comparative analysis of microorganisms from saline springs in Andes Mountain Range, Colombia.</title>
        <authorList>
            <person name="Rubin E."/>
        </authorList>
    </citation>
    <scope>NUCLEOTIDE SEQUENCE [LARGE SCALE GENOMIC DNA]</scope>
    <source>
        <strain evidence="8 9">USBA 36</strain>
    </source>
</reference>
<evidence type="ECO:0000256" key="5">
    <source>
        <dbReference type="PIRSR" id="PIRSR600888-1"/>
    </source>
</evidence>
<protein>
    <recommendedName>
        <fullName evidence="4 7">dTDP-4-dehydrorhamnose 3,5-epimerase</fullName>
        <ecNumber evidence="3 7">5.1.3.13</ecNumber>
    </recommendedName>
    <alternativeName>
        <fullName evidence="7">Thymidine diphospho-4-keto-rhamnose 3,5-epimerase</fullName>
    </alternativeName>
</protein>
<evidence type="ECO:0000256" key="3">
    <source>
        <dbReference type="ARBA" id="ARBA00012098"/>
    </source>
</evidence>
<comment type="similarity">
    <text evidence="7">Belongs to the dTDP-4-dehydrorhamnose 3,5-epimerase family.</text>
</comment>
<sequence>MSRFIVSALPPAGLKLPGLKLVERRRLGDHRGFLSRLFCAEELAEAGWSKPIAQINHTMTARKGTVRGLHFQHPPHAEMKLVSCIRGEVWDVAVDLRADSPSFLAWHAEILSAENGKALLIPEGFAHGFQALTADAELLYCHSAAYAPEAEGGLSPVDPALAIAWPLEISEMSERDRAHPLIGTGFVGVRL</sequence>
<proteinExistence type="inferred from homology"/>
<evidence type="ECO:0000256" key="7">
    <source>
        <dbReference type="RuleBase" id="RU364069"/>
    </source>
</evidence>
<dbReference type="PANTHER" id="PTHR21047:SF2">
    <property type="entry name" value="THYMIDINE DIPHOSPHO-4-KETO-RHAMNOSE 3,5-EPIMERASE"/>
    <property type="match status" value="1"/>
</dbReference>
<dbReference type="CDD" id="cd00438">
    <property type="entry name" value="cupin_RmlC"/>
    <property type="match status" value="1"/>
</dbReference>
<gene>
    <name evidence="8" type="ORF">BCL74_3507</name>
</gene>
<comment type="catalytic activity">
    <reaction evidence="1 7">
        <text>dTDP-4-dehydro-6-deoxy-alpha-D-glucose = dTDP-4-dehydro-beta-L-rhamnose</text>
        <dbReference type="Rhea" id="RHEA:16969"/>
        <dbReference type="ChEBI" id="CHEBI:57649"/>
        <dbReference type="ChEBI" id="CHEBI:62830"/>
        <dbReference type="EC" id="5.1.3.13"/>
    </reaction>
</comment>
<feature type="site" description="Participates in a stacking interaction with the thymidine ring of dTDP-4-oxo-6-deoxyglucose" evidence="6">
    <location>
        <position position="146"/>
    </location>
</feature>
<evidence type="ECO:0000256" key="2">
    <source>
        <dbReference type="ARBA" id="ARBA00001997"/>
    </source>
</evidence>
<evidence type="ECO:0000313" key="8">
    <source>
        <dbReference type="EMBL" id="RKQ67846.1"/>
    </source>
</evidence>
<dbReference type="RefSeq" id="WP_121222006.1">
    <property type="nucleotide sequence ID" value="NZ_RBIG01000005.1"/>
</dbReference>
<comment type="subunit">
    <text evidence="7">Homodimer.</text>
</comment>
<name>A0A420WA66_9PROT</name>
<keyword evidence="7" id="KW-0413">Isomerase</keyword>
<dbReference type="SUPFAM" id="SSF51182">
    <property type="entry name" value="RmlC-like cupins"/>
    <property type="match status" value="1"/>
</dbReference>
<comment type="pathway">
    <text evidence="7">Carbohydrate biosynthesis; dTDP-L-rhamnose biosynthesis.</text>
</comment>
<feature type="active site" description="Proton acceptor" evidence="5">
    <location>
        <position position="70"/>
    </location>
</feature>
<dbReference type="InterPro" id="IPR000888">
    <property type="entry name" value="RmlC-like"/>
</dbReference>
<dbReference type="GO" id="GO:0019305">
    <property type="term" value="P:dTDP-rhamnose biosynthetic process"/>
    <property type="evidence" value="ECO:0007669"/>
    <property type="project" value="UniProtKB-UniRule"/>
</dbReference>
<dbReference type="OrthoDB" id="9800680at2"/>
<evidence type="ECO:0000256" key="6">
    <source>
        <dbReference type="PIRSR" id="PIRSR600888-3"/>
    </source>
</evidence>
<dbReference type="UniPathway" id="UPA00124"/>
<feature type="active site" description="Proton donor" evidence="5">
    <location>
        <position position="140"/>
    </location>
</feature>
<dbReference type="AlphaFoldDB" id="A0A420WA66"/>
<dbReference type="InterPro" id="IPR011051">
    <property type="entry name" value="RmlC_Cupin_sf"/>
</dbReference>
<evidence type="ECO:0000256" key="1">
    <source>
        <dbReference type="ARBA" id="ARBA00001298"/>
    </source>
</evidence>